<organism evidence="2 3">
    <name type="scientific">Papilio xuthus</name>
    <name type="common">Asian swallowtail butterfly</name>
    <dbReference type="NCBI Taxonomy" id="66420"/>
    <lineage>
        <taxon>Eukaryota</taxon>
        <taxon>Metazoa</taxon>
        <taxon>Ecdysozoa</taxon>
        <taxon>Arthropoda</taxon>
        <taxon>Hexapoda</taxon>
        <taxon>Insecta</taxon>
        <taxon>Pterygota</taxon>
        <taxon>Neoptera</taxon>
        <taxon>Endopterygota</taxon>
        <taxon>Lepidoptera</taxon>
        <taxon>Glossata</taxon>
        <taxon>Ditrysia</taxon>
        <taxon>Papilionoidea</taxon>
        <taxon>Papilionidae</taxon>
        <taxon>Papilioninae</taxon>
        <taxon>Papilio</taxon>
    </lineage>
</organism>
<dbReference type="Proteomes" id="UP000053268">
    <property type="component" value="Unassembled WGS sequence"/>
</dbReference>
<sequence length="117" mass="12991">MLYSSLLPIVMLWIGVLAEEEVSSPLRVAQCRATCLQKCITRKVRKRRTRESEREREEIAGAQPVKGGLSSKAVAAIVGGSETIKYPLRVEFCDVKVNARYASLLINDAPVPTTVRF</sequence>
<feature type="signal peptide" evidence="1">
    <location>
        <begin position="1"/>
        <end position="18"/>
    </location>
</feature>
<name>A0A194PIN4_PAPXU</name>
<reference evidence="2 3" key="1">
    <citation type="journal article" date="2015" name="Nat. Commun.">
        <title>Outbred genome sequencing and CRISPR/Cas9 gene editing in butterflies.</title>
        <authorList>
            <person name="Li X."/>
            <person name="Fan D."/>
            <person name="Zhang W."/>
            <person name="Liu G."/>
            <person name="Zhang L."/>
            <person name="Zhao L."/>
            <person name="Fang X."/>
            <person name="Chen L."/>
            <person name="Dong Y."/>
            <person name="Chen Y."/>
            <person name="Ding Y."/>
            <person name="Zhao R."/>
            <person name="Feng M."/>
            <person name="Zhu Y."/>
            <person name="Feng Y."/>
            <person name="Jiang X."/>
            <person name="Zhu D."/>
            <person name="Xiang H."/>
            <person name="Feng X."/>
            <person name="Li S."/>
            <person name="Wang J."/>
            <person name="Zhang G."/>
            <person name="Kronforst M.R."/>
            <person name="Wang W."/>
        </authorList>
    </citation>
    <scope>NUCLEOTIDE SEQUENCE [LARGE SCALE GENOMIC DNA]</scope>
    <source>
        <strain evidence="2">Ya'a_city_454_Px</strain>
        <tissue evidence="2">Whole body</tissue>
    </source>
</reference>
<proteinExistence type="predicted"/>
<dbReference type="EMBL" id="KQ459604">
    <property type="protein sequence ID" value="KPI92574.1"/>
    <property type="molecule type" value="Genomic_DNA"/>
</dbReference>
<evidence type="ECO:0000256" key="1">
    <source>
        <dbReference type="SAM" id="SignalP"/>
    </source>
</evidence>
<evidence type="ECO:0000313" key="3">
    <source>
        <dbReference type="Proteomes" id="UP000053268"/>
    </source>
</evidence>
<accession>A0A194PIN4</accession>
<feature type="chain" id="PRO_5008263321" evidence="1">
    <location>
        <begin position="19"/>
        <end position="117"/>
    </location>
</feature>
<dbReference type="AlphaFoldDB" id="A0A194PIN4"/>
<gene>
    <name evidence="2" type="ORF">RR46_13795</name>
</gene>
<evidence type="ECO:0000313" key="2">
    <source>
        <dbReference type="EMBL" id="KPI92574.1"/>
    </source>
</evidence>
<keyword evidence="1" id="KW-0732">Signal</keyword>
<keyword evidence="3" id="KW-1185">Reference proteome</keyword>
<protein>
    <submittedName>
        <fullName evidence="2">Uncharacterized protein</fullName>
    </submittedName>
</protein>